<feature type="signal peptide" evidence="2">
    <location>
        <begin position="1"/>
        <end position="25"/>
    </location>
</feature>
<sequence>MNPNMLNRRSILTGGTLISLSTLLATCVPHDITTAGDGSTASGAATTSSPSNSTSNNANSSEYRKADAKGPAQNVPKPNAPEDGYRAKTPDGLLKTMDAWNQWINYGVQTGDYSKAREFLSTSNDGELKIYREIEALYQRGGWVIDGIEHFEPEGIPRSDDGQTYYLKTSHEWDKHTEVEPDGRQETWSSDKEEEIYTFALEHRDGRWQILYSRIEA</sequence>
<proteinExistence type="predicted"/>
<dbReference type="InterPro" id="IPR046281">
    <property type="entry name" value="DUF6318"/>
</dbReference>
<keyword evidence="2" id="KW-0732">Signal</keyword>
<evidence type="ECO:0000259" key="3">
    <source>
        <dbReference type="Pfam" id="PF19843"/>
    </source>
</evidence>
<gene>
    <name evidence="4" type="ORF">HMPREF0737_00976</name>
</gene>
<dbReference type="Proteomes" id="UP000004897">
    <property type="component" value="Unassembled WGS sequence"/>
</dbReference>
<feature type="compositionally biased region" description="Low complexity" evidence="1">
    <location>
        <begin position="34"/>
        <end position="61"/>
    </location>
</feature>
<reference evidence="4 5" key="1">
    <citation type="submission" date="2011-08" db="EMBL/GenBank/DDBJ databases">
        <title>The Genome Sequence of Rothia mucilaginosa M508.</title>
        <authorList>
            <consortium name="The Broad Institute Genome Sequencing Platform"/>
            <consortium name="The Broad Institute Genome Sequencing Center for Infectious Disease"/>
            <person name="Earl A."/>
            <person name="Ward D."/>
            <person name="Feldgarden M."/>
            <person name="Gevers D."/>
            <person name="Sibley C.D."/>
            <person name="Field T.R."/>
            <person name="Grinwis M."/>
            <person name="Eshaghurshan C.S."/>
            <person name="Surette M.G."/>
            <person name="Young S.K."/>
            <person name="Zeng Q."/>
            <person name="Gargeya S."/>
            <person name="Fitzgerald M."/>
            <person name="Haas B."/>
            <person name="Abouelleil A."/>
            <person name="Alvarado L."/>
            <person name="Arachchi H.M."/>
            <person name="Berlin A."/>
            <person name="Brown A."/>
            <person name="Chapman S.B."/>
            <person name="Chen Z."/>
            <person name="Dunbar C."/>
            <person name="Freedman E."/>
            <person name="Gearin G."/>
            <person name="Gellesch M."/>
            <person name="Goldberg J."/>
            <person name="Griggs A."/>
            <person name="Gujja S."/>
            <person name="Heiman D."/>
            <person name="Howarth C."/>
            <person name="Larson L."/>
            <person name="Lui A."/>
            <person name="MacDonald P.J.P."/>
            <person name="Montmayeur A."/>
            <person name="Murphy C."/>
            <person name="Neiman D."/>
            <person name="Pearson M."/>
            <person name="Priest M."/>
            <person name="Roberts A."/>
            <person name="Saif S."/>
            <person name="Shea T."/>
            <person name="Shenoy N."/>
            <person name="Sisk P."/>
            <person name="Stolte C."/>
            <person name="Sykes S."/>
            <person name="Wortman J."/>
            <person name="Nusbaum C."/>
            <person name="Birren B."/>
        </authorList>
    </citation>
    <scope>NUCLEOTIDE SEQUENCE [LARGE SCALE GENOMIC DNA]</scope>
    <source>
        <strain evidence="4 5">M508</strain>
    </source>
</reference>
<dbReference type="EMBL" id="ACSB01000008">
    <property type="protein sequence ID" value="EHB87853.1"/>
    <property type="molecule type" value="Genomic_DNA"/>
</dbReference>
<evidence type="ECO:0000313" key="4">
    <source>
        <dbReference type="EMBL" id="EHB87853.1"/>
    </source>
</evidence>
<name>G5ERR6_9MICC</name>
<accession>G5ERR6</accession>
<protein>
    <recommendedName>
        <fullName evidence="3">DUF6318 domain-containing protein</fullName>
    </recommendedName>
</protein>
<organism evidence="4 5">
    <name type="scientific">Rothia mucilaginosa M508</name>
    <dbReference type="NCBI Taxonomy" id="563033"/>
    <lineage>
        <taxon>Bacteria</taxon>
        <taxon>Bacillati</taxon>
        <taxon>Actinomycetota</taxon>
        <taxon>Actinomycetes</taxon>
        <taxon>Micrococcales</taxon>
        <taxon>Micrococcaceae</taxon>
        <taxon>Rothia</taxon>
    </lineage>
</organism>
<evidence type="ECO:0000256" key="1">
    <source>
        <dbReference type="SAM" id="MobiDB-lite"/>
    </source>
</evidence>
<comment type="caution">
    <text evidence="4">The sequence shown here is derived from an EMBL/GenBank/DDBJ whole genome shotgun (WGS) entry which is preliminary data.</text>
</comment>
<dbReference type="RefSeq" id="WP_005506047.1">
    <property type="nucleotide sequence ID" value="NZ_JH370351.1"/>
</dbReference>
<evidence type="ECO:0000256" key="2">
    <source>
        <dbReference type="SAM" id="SignalP"/>
    </source>
</evidence>
<evidence type="ECO:0000313" key="5">
    <source>
        <dbReference type="Proteomes" id="UP000004897"/>
    </source>
</evidence>
<feature type="domain" description="DUF6318" evidence="3">
    <location>
        <begin position="62"/>
        <end position="211"/>
    </location>
</feature>
<feature type="region of interest" description="Disordered" evidence="1">
    <location>
        <begin position="34"/>
        <end position="88"/>
    </location>
</feature>
<dbReference type="PATRIC" id="fig|563033.4.peg.967"/>
<dbReference type="Pfam" id="PF19843">
    <property type="entry name" value="DUF6318"/>
    <property type="match status" value="1"/>
</dbReference>
<dbReference type="HOGENOM" id="CLU_1151141_0_0_11"/>
<dbReference type="AlphaFoldDB" id="G5ERR6"/>
<feature type="chain" id="PRO_5038452398" description="DUF6318 domain-containing protein" evidence="2">
    <location>
        <begin position="26"/>
        <end position="217"/>
    </location>
</feature>